<protein>
    <submittedName>
        <fullName evidence="2">N-acetyltransferase</fullName>
    </submittedName>
</protein>
<proteinExistence type="predicted"/>
<dbReference type="AlphaFoldDB" id="A0A3N0GXI4"/>
<dbReference type="EMBL" id="RJSF01000004">
    <property type="protein sequence ID" value="RNM17183.1"/>
    <property type="molecule type" value="Genomic_DNA"/>
</dbReference>
<keyword evidence="3" id="KW-1185">Reference proteome</keyword>
<keyword evidence="2" id="KW-0808">Transferase</keyword>
<dbReference type="SUPFAM" id="SSF55729">
    <property type="entry name" value="Acyl-CoA N-acyltransferases (Nat)"/>
    <property type="match status" value="2"/>
</dbReference>
<name>A0A3N0GXI4_9ACTN</name>
<dbReference type="PANTHER" id="PTHR43441:SF10">
    <property type="entry name" value="ACETYLTRANSFERASE"/>
    <property type="match status" value="1"/>
</dbReference>
<evidence type="ECO:0000313" key="2">
    <source>
        <dbReference type="EMBL" id="RNM17183.1"/>
    </source>
</evidence>
<dbReference type="PROSITE" id="PS51186">
    <property type="entry name" value="GNAT"/>
    <property type="match status" value="2"/>
</dbReference>
<reference evidence="2 3" key="1">
    <citation type="submission" date="2018-11" db="EMBL/GenBank/DDBJ databases">
        <authorList>
            <person name="Li F."/>
        </authorList>
    </citation>
    <scope>NUCLEOTIDE SEQUENCE [LARGE SCALE GENOMIC DNA]</scope>
    <source>
        <strain evidence="2 3">Gsoil 818</strain>
    </source>
</reference>
<dbReference type="RefSeq" id="WP_123221252.1">
    <property type="nucleotide sequence ID" value="NZ_RJSF01000004.1"/>
</dbReference>
<sequence>MPLVDVPTLTDGVVTLRAHRDDDVDAIVEQSRDPLSIRWTKVPTPYVRDDAKRFVRDVMPGGWAADHEWGFAVEALDDEGVGRYAGTVSLRSEGEGRAEIAFGSHPWARGRGVMERALRLLLAWGFSPDDDGGRGLDTVIWWAESGNWASRRLAWKVGFPCDGTVRRWLRNREGRVDAWVGSLFRDDAREPRTTWLDVPRIEGERVRLRMHRPDDLDRMHEGATDPVTAYWLGRIPDPYPRAMAADFLVHRSEGMAAGTDLHWMLADPSTDLLLGTVSLMHLAEGMAEVGYWSHPEARRRGVMTEAVAMACRHAFIAPEDGGLGLHRAYATVAVDNAASRGVLERVGFRLTGTERRSVIVRDGMHDGAAYELLAGDLQAR</sequence>
<gene>
    <name evidence="2" type="ORF">EFL26_02140</name>
</gene>
<evidence type="ECO:0000313" key="3">
    <source>
        <dbReference type="Proteomes" id="UP000279994"/>
    </source>
</evidence>
<dbReference type="GO" id="GO:1990189">
    <property type="term" value="F:protein N-terminal-serine acetyltransferase activity"/>
    <property type="evidence" value="ECO:0007669"/>
    <property type="project" value="TreeGrafter"/>
</dbReference>
<dbReference type="Proteomes" id="UP000279994">
    <property type="component" value="Unassembled WGS sequence"/>
</dbReference>
<dbReference type="GO" id="GO:0005737">
    <property type="term" value="C:cytoplasm"/>
    <property type="evidence" value="ECO:0007669"/>
    <property type="project" value="TreeGrafter"/>
</dbReference>
<feature type="domain" description="N-acetyltransferase" evidence="1">
    <location>
        <begin position="206"/>
        <end position="376"/>
    </location>
</feature>
<dbReference type="Pfam" id="PF13302">
    <property type="entry name" value="Acetyltransf_3"/>
    <property type="match status" value="2"/>
</dbReference>
<dbReference type="OrthoDB" id="9795188at2"/>
<dbReference type="Gene3D" id="3.40.630.30">
    <property type="match status" value="2"/>
</dbReference>
<dbReference type="InterPro" id="IPR000182">
    <property type="entry name" value="GNAT_dom"/>
</dbReference>
<organism evidence="2 3">
    <name type="scientific">Nocardioides pocheonensis</name>
    <dbReference type="NCBI Taxonomy" id="661485"/>
    <lineage>
        <taxon>Bacteria</taxon>
        <taxon>Bacillati</taxon>
        <taxon>Actinomycetota</taxon>
        <taxon>Actinomycetes</taxon>
        <taxon>Propionibacteriales</taxon>
        <taxon>Nocardioidaceae</taxon>
        <taxon>Nocardioides</taxon>
    </lineage>
</organism>
<dbReference type="InterPro" id="IPR051908">
    <property type="entry name" value="Ribosomal_N-acetyltransferase"/>
</dbReference>
<dbReference type="GO" id="GO:0008999">
    <property type="term" value="F:protein-N-terminal-alanine acetyltransferase activity"/>
    <property type="evidence" value="ECO:0007669"/>
    <property type="project" value="TreeGrafter"/>
</dbReference>
<dbReference type="PANTHER" id="PTHR43441">
    <property type="entry name" value="RIBOSOMAL-PROTEIN-SERINE ACETYLTRANSFERASE"/>
    <property type="match status" value="1"/>
</dbReference>
<feature type="domain" description="N-acetyltransferase" evidence="1">
    <location>
        <begin position="14"/>
        <end position="186"/>
    </location>
</feature>
<comment type="caution">
    <text evidence="2">The sequence shown here is derived from an EMBL/GenBank/DDBJ whole genome shotgun (WGS) entry which is preliminary data.</text>
</comment>
<dbReference type="InterPro" id="IPR016181">
    <property type="entry name" value="Acyl_CoA_acyltransferase"/>
</dbReference>
<accession>A0A3N0GXI4</accession>
<evidence type="ECO:0000259" key="1">
    <source>
        <dbReference type="PROSITE" id="PS51186"/>
    </source>
</evidence>